<evidence type="ECO:0000313" key="2">
    <source>
        <dbReference type="Proteomes" id="UP000217311"/>
    </source>
</evidence>
<evidence type="ECO:0000313" key="1">
    <source>
        <dbReference type="EMBL" id="ATC34387.1"/>
    </source>
</evidence>
<sequence>MDLTMSTHPQLQRVTTEYVQTEDRMRLSGALADGRTVVLWMTQRLFNYLLPPLTKWLEDHGVTGQAASAAASTPADKEMLQEFAQKSAQAALTPQPRVQADRPADTWLVEAVDIDSNTRVVRLTFRAADGRAVGVPLEAESLRQWLAVVHGHYGRGGWATTAWPTWMEDAIRPTARPDTAPMH</sequence>
<name>A0A290MQP1_CAUVI</name>
<accession>A0A290MQP1</accession>
<protein>
    <submittedName>
        <fullName evidence="1">Uncharacterized protein</fullName>
    </submittedName>
</protein>
<dbReference type="Proteomes" id="UP000217311">
    <property type="component" value="Chromosome"/>
</dbReference>
<proteinExistence type="predicted"/>
<organism evidence="1 2">
    <name type="scientific">Caulobacter vibrioides</name>
    <name type="common">Caulobacter crescentus</name>
    <dbReference type="NCBI Taxonomy" id="155892"/>
    <lineage>
        <taxon>Bacteria</taxon>
        <taxon>Pseudomonadati</taxon>
        <taxon>Pseudomonadota</taxon>
        <taxon>Alphaproteobacteria</taxon>
        <taxon>Caulobacterales</taxon>
        <taxon>Caulobacteraceae</taxon>
        <taxon>Caulobacter</taxon>
    </lineage>
</organism>
<dbReference type="AlphaFoldDB" id="A0A290MQP1"/>
<gene>
    <name evidence="1" type="ORF">CA606_19755</name>
</gene>
<reference evidence="2" key="1">
    <citation type="submission" date="2017-09" db="EMBL/GenBank/DDBJ databases">
        <title>Genome evolution observed in wild isolates of Caulobacter crescentus.</title>
        <authorList>
            <person name="Ely B."/>
            <person name="Wilson K."/>
            <person name="Scott D."/>
        </authorList>
    </citation>
    <scope>NUCLEOTIDE SEQUENCE [LARGE SCALE GENOMIC DNA]</scope>
    <source>
        <strain evidence="2">CB13b1a</strain>
    </source>
</reference>
<dbReference type="EMBL" id="CP023315">
    <property type="protein sequence ID" value="ATC34387.1"/>
    <property type="molecule type" value="Genomic_DNA"/>
</dbReference>